<evidence type="ECO:0000313" key="4">
    <source>
        <dbReference type="Proteomes" id="UP001558713"/>
    </source>
</evidence>
<name>A0ABD1A198_CARAN</name>
<accession>A0ABD1A198</accession>
<feature type="region of interest" description="Disordered" evidence="1">
    <location>
        <begin position="145"/>
        <end position="167"/>
    </location>
</feature>
<gene>
    <name evidence="3" type="ORF">V5N11_025737</name>
</gene>
<protein>
    <recommendedName>
        <fullName evidence="2">Retrotransposon gag domain-containing protein</fullName>
    </recommendedName>
</protein>
<dbReference type="Pfam" id="PF03732">
    <property type="entry name" value="Retrotrans_gag"/>
    <property type="match status" value="1"/>
</dbReference>
<organism evidence="3 4">
    <name type="scientific">Cardamine amara subsp. amara</name>
    <dbReference type="NCBI Taxonomy" id="228776"/>
    <lineage>
        <taxon>Eukaryota</taxon>
        <taxon>Viridiplantae</taxon>
        <taxon>Streptophyta</taxon>
        <taxon>Embryophyta</taxon>
        <taxon>Tracheophyta</taxon>
        <taxon>Spermatophyta</taxon>
        <taxon>Magnoliopsida</taxon>
        <taxon>eudicotyledons</taxon>
        <taxon>Gunneridae</taxon>
        <taxon>Pentapetalae</taxon>
        <taxon>rosids</taxon>
        <taxon>malvids</taxon>
        <taxon>Brassicales</taxon>
        <taxon>Brassicaceae</taxon>
        <taxon>Cardamineae</taxon>
        <taxon>Cardamine</taxon>
    </lineage>
</organism>
<comment type="caution">
    <text evidence="3">The sequence shown here is derived from an EMBL/GenBank/DDBJ whole genome shotgun (WGS) entry which is preliminary data.</text>
</comment>
<evidence type="ECO:0000259" key="2">
    <source>
        <dbReference type="Pfam" id="PF03732"/>
    </source>
</evidence>
<proteinExistence type="predicted"/>
<feature type="compositionally biased region" description="Low complexity" evidence="1">
    <location>
        <begin position="158"/>
        <end position="167"/>
    </location>
</feature>
<evidence type="ECO:0000256" key="1">
    <source>
        <dbReference type="SAM" id="MobiDB-lite"/>
    </source>
</evidence>
<dbReference type="PANTHER" id="PTHR35046">
    <property type="entry name" value="ZINC KNUCKLE (CCHC-TYPE) FAMILY PROTEIN"/>
    <property type="match status" value="1"/>
</dbReference>
<dbReference type="AlphaFoldDB" id="A0ABD1A198"/>
<evidence type="ECO:0000313" key="3">
    <source>
        <dbReference type="EMBL" id="KAL1193540.1"/>
    </source>
</evidence>
<sequence length="240" mass="28887">MDHIFDCLEYTKPRKVAYAAAQFTDHALTWWDRDLSDRRRCHEGMIPSWDVMKFIMRRRYVLPLYHRDLKKRFRKLQQDNRSIEEYYEEFEHLWNRLQLDESEETFMAQFPDVMQDRIVRKVERQHYIGFDELLHLAIQIEHQIKRKNASKPRPRQPTNPSWSPNVPVSPITVPINEQVEITFSIGLYRDTVMCDVVPMQASHVLLGRPWQFDNDASHNGRSNFYSFMHDQKRINLAPLV</sequence>
<keyword evidence="4" id="KW-1185">Reference proteome</keyword>
<feature type="domain" description="Retrotransposon gag" evidence="2">
    <location>
        <begin position="18"/>
        <end position="110"/>
    </location>
</feature>
<dbReference type="EMBL" id="JBANAX010000780">
    <property type="protein sequence ID" value="KAL1193540.1"/>
    <property type="molecule type" value="Genomic_DNA"/>
</dbReference>
<reference evidence="3 4" key="1">
    <citation type="submission" date="2024-04" db="EMBL/GenBank/DDBJ databases">
        <title>Genome assembly C_amara_ONT_v2.</title>
        <authorList>
            <person name="Yant L."/>
            <person name="Moore C."/>
            <person name="Slenker M."/>
        </authorList>
    </citation>
    <scope>NUCLEOTIDE SEQUENCE [LARGE SCALE GENOMIC DNA]</scope>
    <source>
        <tissue evidence="3">Leaf</tissue>
    </source>
</reference>
<dbReference type="Proteomes" id="UP001558713">
    <property type="component" value="Unassembled WGS sequence"/>
</dbReference>
<dbReference type="InterPro" id="IPR005162">
    <property type="entry name" value="Retrotrans_gag_dom"/>
</dbReference>
<feature type="compositionally biased region" description="Basic residues" evidence="1">
    <location>
        <begin position="145"/>
        <end position="154"/>
    </location>
</feature>
<dbReference type="PANTHER" id="PTHR35046:SF26">
    <property type="entry name" value="RNA-DIRECTED DNA POLYMERASE"/>
    <property type="match status" value="1"/>
</dbReference>